<comment type="caution">
    <text evidence="3">The sequence shown here is derived from an EMBL/GenBank/DDBJ whole genome shotgun (WGS) entry which is preliminary data.</text>
</comment>
<protein>
    <submittedName>
        <fullName evidence="3">LysM peptidoglycan-binding domain-containing protein</fullName>
    </submittedName>
</protein>
<name>A0ABT6F7I0_9BACT</name>
<organism evidence="3 4">
    <name type="scientific">Paludisphaera mucosa</name>
    <dbReference type="NCBI Taxonomy" id="3030827"/>
    <lineage>
        <taxon>Bacteria</taxon>
        <taxon>Pseudomonadati</taxon>
        <taxon>Planctomycetota</taxon>
        <taxon>Planctomycetia</taxon>
        <taxon>Isosphaerales</taxon>
        <taxon>Isosphaeraceae</taxon>
        <taxon>Paludisphaera</taxon>
    </lineage>
</organism>
<feature type="region of interest" description="Disordered" evidence="1">
    <location>
        <begin position="122"/>
        <end position="145"/>
    </location>
</feature>
<feature type="signal peptide" evidence="2">
    <location>
        <begin position="1"/>
        <end position="29"/>
    </location>
</feature>
<evidence type="ECO:0000256" key="2">
    <source>
        <dbReference type="SAM" id="SignalP"/>
    </source>
</evidence>
<proteinExistence type="predicted"/>
<keyword evidence="2" id="KW-0732">Signal</keyword>
<keyword evidence="4" id="KW-1185">Reference proteome</keyword>
<feature type="region of interest" description="Disordered" evidence="1">
    <location>
        <begin position="196"/>
        <end position="219"/>
    </location>
</feature>
<feature type="chain" id="PRO_5046980786" evidence="2">
    <location>
        <begin position="30"/>
        <end position="457"/>
    </location>
</feature>
<evidence type="ECO:0000256" key="1">
    <source>
        <dbReference type="SAM" id="MobiDB-lite"/>
    </source>
</evidence>
<evidence type="ECO:0000313" key="4">
    <source>
        <dbReference type="Proteomes" id="UP001216907"/>
    </source>
</evidence>
<reference evidence="3 4" key="1">
    <citation type="submission" date="2023-03" db="EMBL/GenBank/DDBJ databases">
        <title>Paludisphaera mucosa sp. nov. a novel planctomycete from northern fen.</title>
        <authorList>
            <person name="Ivanova A."/>
        </authorList>
    </citation>
    <scope>NUCLEOTIDE SEQUENCE [LARGE SCALE GENOMIC DNA]</scope>
    <source>
        <strain evidence="3 4">Pla2</strain>
    </source>
</reference>
<evidence type="ECO:0000313" key="3">
    <source>
        <dbReference type="EMBL" id="MDG3003528.1"/>
    </source>
</evidence>
<accession>A0ABT6F7I0</accession>
<dbReference type="Proteomes" id="UP001216907">
    <property type="component" value="Unassembled WGS sequence"/>
</dbReference>
<dbReference type="EMBL" id="JARRAG010000001">
    <property type="protein sequence ID" value="MDG3003528.1"/>
    <property type="molecule type" value="Genomic_DNA"/>
</dbReference>
<gene>
    <name evidence="3" type="ORF">PZE19_07100</name>
</gene>
<dbReference type="RefSeq" id="WP_277859878.1">
    <property type="nucleotide sequence ID" value="NZ_JARRAG010000001.1"/>
</dbReference>
<sequence length="457" mass="48536">MNRIRRKRIIFPALGLWLAAGVVGTSAPAQDSLASPAAAVSGRRAVTDGPPLATAKPSVAASDSKVHGTITVDFDKVTINELLRLVDVVEKVDGVIHIVSSKAGDGVPALVVTGSRGTLALTRPDSPTAPKLVVGPPRDGEGHPQRMSSALQAFSTASMPEFPRLAALGRFLGIARRTTGPNDRRETVADALPRHNGRNVVPLESPRPEPSSIPVGASSQPWLPSTALNPGSHIEALASGQPTVVKPIHSPWPTPSADEVPVSPQDFDVSRTGRDEEAVAKAAPQRHLAAKGETFDGLARRFYGDGRYAWALWWANRDRVTWPDALTAGKALVVPGLGDLDPKMVMTQSTPSNDAVPRLEPIGPRRDQETVRASFNPTPVQSTESTESGGFAVHIVRPDDTLRIIAREKCGDERKALDIMALNRDALSREGRPRVGQCLILPAPSTETANRAPASGP</sequence>